<dbReference type="PANTHER" id="PTHR13395">
    <property type="entry name" value="SISTER CHROMATID COHESION PROTEIN DCC1-RELATED"/>
    <property type="match status" value="1"/>
</dbReference>
<evidence type="ECO:0000313" key="4">
    <source>
        <dbReference type="Proteomes" id="UP000009170"/>
    </source>
</evidence>
<organism evidence="3 4">
    <name type="scientific">Ostreococcus tauri</name>
    <name type="common">Marine green alga</name>
    <dbReference type="NCBI Taxonomy" id="70448"/>
    <lineage>
        <taxon>Eukaryota</taxon>
        <taxon>Viridiplantae</taxon>
        <taxon>Chlorophyta</taxon>
        <taxon>Mamiellophyceae</taxon>
        <taxon>Mamiellales</taxon>
        <taxon>Bathycoccaceae</taxon>
        <taxon>Ostreococcus</taxon>
    </lineage>
</organism>
<dbReference type="STRING" id="70448.A0A096PAL4"/>
<name>A0A096PAL4_OSTTA</name>
<evidence type="ECO:0000313" key="3">
    <source>
        <dbReference type="EMBL" id="CEG02011.1"/>
    </source>
</evidence>
<keyword evidence="2" id="KW-0235">DNA replication</keyword>
<dbReference type="GO" id="GO:0031390">
    <property type="term" value="C:Ctf18 RFC-like complex"/>
    <property type="evidence" value="ECO:0007669"/>
    <property type="project" value="InterPro"/>
</dbReference>
<reference evidence="4" key="1">
    <citation type="journal article" date="2006" name="Proc. Natl. Acad. Sci. U.S.A.">
        <title>Genome analysis of the smallest free-living eukaryote Ostreococcus tauri unveils many unique features.</title>
        <authorList>
            <person name="Derelle E."/>
            <person name="Ferraz C."/>
            <person name="Rombauts S."/>
            <person name="Rouze P."/>
            <person name="Worden A.Z."/>
            <person name="Robbens S."/>
            <person name="Partensky F."/>
            <person name="Degroeve S."/>
            <person name="Echeynie S."/>
            <person name="Cooke R."/>
            <person name="Saeys Y."/>
            <person name="Wuyts J."/>
            <person name="Jabbari K."/>
            <person name="Bowler C."/>
            <person name="Panaud O."/>
            <person name="Piegu B."/>
            <person name="Ball S.G."/>
            <person name="Ral J.-P."/>
            <person name="Bouget F.-Y."/>
            <person name="Piganeau G."/>
            <person name="De Baets B."/>
            <person name="Picard A."/>
            <person name="Delseny M."/>
            <person name="Demaille J."/>
            <person name="Van de Peer Y."/>
            <person name="Moreau H."/>
        </authorList>
    </citation>
    <scope>NUCLEOTIDE SEQUENCE [LARGE SCALE GENOMIC DNA]</scope>
    <source>
        <strain evidence="4">OTTH 0595 / CCAP 157/2 / RCC745</strain>
    </source>
</reference>
<dbReference type="PANTHER" id="PTHR13395:SF6">
    <property type="entry name" value="SISTER CHROMATID COHESION PROTEIN DCC1"/>
    <property type="match status" value="1"/>
</dbReference>
<evidence type="ECO:0000256" key="1">
    <source>
        <dbReference type="ARBA" id="ARBA00007017"/>
    </source>
</evidence>
<dbReference type="OrthoDB" id="5199543at2759"/>
<reference evidence="3 4" key="2">
    <citation type="journal article" date="2014" name="BMC Genomics">
        <title>An improved genome of the model marine alga Ostreococcus tauri unfolds by assessing Illumina de novo assemblies.</title>
        <authorList>
            <person name="Blanc-Mathieu R."/>
            <person name="Verhelst B."/>
            <person name="Derelle E."/>
            <person name="Rombauts S."/>
            <person name="Bouget F.Y."/>
            <person name="Carre I."/>
            <person name="Chateau A."/>
            <person name="Eyre-Walker A."/>
            <person name="Grimsley N."/>
            <person name="Moreau H."/>
            <person name="Piegu B."/>
            <person name="Rivals E."/>
            <person name="Schackwitz W."/>
            <person name="Van de Peer Y."/>
            <person name="Piganeau G."/>
        </authorList>
    </citation>
    <scope>NUCLEOTIDE SEQUENCE [LARGE SCALE GENOMIC DNA]</scope>
    <source>
        <strain evidence="4">OTTH 0595 / CCAP 157/2 / RCC745</strain>
    </source>
</reference>
<dbReference type="GO" id="GO:0000785">
    <property type="term" value="C:chromatin"/>
    <property type="evidence" value="ECO:0007669"/>
    <property type="project" value="TreeGrafter"/>
</dbReference>
<dbReference type="GO" id="GO:0034088">
    <property type="term" value="P:maintenance of mitotic sister chromatid cohesion"/>
    <property type="evidence" value="ECO:0007669"/>
    <property type="project" value="TreeGrafter"/>
</dbReference>
<dbReference type="RefSeq" id="XP_003082892.2">
    <property type="nucleotide sequence ID" value="XM_003082844.2"/>
</dbReference>
<keyword evidence="4" id="KW-1185">Reference proteome</keyword>
<protein>
    <submittedName>
        <fullName evidence="3">Sister chromatid cohesion protein Dcc1</fullName>
    </submittedName>
</protein>
<dbReference type="Proteomes" id="UP000009170">
    <property type="component" value="Unassembled WGS sequence"/>
</dbReference>
<evidence type="ECO:0000256" key="2">
    <source>
        <dbReference type="ARBA" id="ARBA00022705"/>
    </source>
</evidence>
<dbReference type="KEGG" id="ota:OT_ostta14g00850"/>
<dbReference type="GeneID" id="9837755"/>
<comment type="similarity">
    <text evidence="1">Belongs to the DCC1 family.</text>
</comment>
<gene>
    <name evidence="3" type="ORF">OT_ostta14g00850</name>
</gene>
<accession>A0A096PAL4</accession>
<proteinExistence type="inferred from homology"/>
<dbReference type="InterPro" id="IPR019128">
    <property type="entry name" value="Dcc1"/>
</dbReference>
<sequence>MALDDAAVSREAYVDGAFVTGPDESFDLVRGPGFERARVELLEIDADLIDRIVSADGTIAFKGLADDVAVVCSSDKTYAVTRVETSNEMLLVGPPIDDEEAVVEAAAAAAATNGRRRATARARATSHLDLTEIAPRLGRLREMMSGCAFTGEGGVEGMETDDAASGGGALDGYAFEDLDARVQASATEITRCLEDELVAIEIDGKWRGVDPEYRLHALSMLAVSASGNGWALDALPEAEVTRAMTSDGFIPEMAMNTLRAFATPNDDGTSWALDEERVCRALAERVLRDGLGLKNWRLVDMMETWRNKLSEIGLGAVEVREEYLAGLALIERPEKSTEAFVQTFIAKDLPTEPQDRFKALWALKPRWSMAELEPYLKGQARPGQTIESQLLKHCRVIQGKPVLYSKR</sequence>
<dbReference type="GO" id="GO:0006260">
    <property type="term" value="P:DNA replication"/>
    <property type="evidence" value="ECO:0007669"/>
    <property type="project" value="UniProtKB-KW"/>
</dbReference>
<dbReference type="InParanoid" id="A0A096PAL4"/>
<dbReference type="Pfam" id="PF09724">
    <property type="entry name" value="Dcc1"/>
    <property type="match status" value="1"/>
</dbReference>
<dbReference type="EMBL" id="CAID01000014">
    <property type="protein sequence ID" value="CEG02011.1"/>
    <property type="molecule type" value="Genomic_DNA"/>
</dbReference>
<comment type="caution">
    <text evidence="3">The sequence shown here is derived from an EMBL/GenBank/DDBJ whole genome shotgun (WGS) entry which is preliminary data.</text>
</comment>
<dbReference type="GO" id="GO:0000775">
    <property type="term" value="C:chromosome, centromeric region"/>
    <property type="evidence" value="ECO:0007669"/>
    <property type="project" value="TreeGrafter"/>
</dbReference>
<dbReference type="FunCoup" id="A0A096PAL4">
    <property type="interactions" value="1370"/>
</dbReference>
<dbReference type="AlphaFoldDB" id="A0A096PAL4"/>